<dbReference type="EMBL" id="JAULSR010000005">
    <property type="protein sequence ID" value="KAK0618058.1"/>
    <property type="molecule type" value="Genomic_DNA"/>
</dbReference>
<accession>A0AA39WMC1</accession>
<sequence length="1047" mass="114059">MDILYSPSGIGALSSTAMAEVARRSESLRTTTSFQRMLELEKKYKAASDETHDRSRERAPERARETEDETEAGTPVEPVHKQVKFLAPDEDEEDMSDQSSICQSPSWEGYGMRKKEKKKEAERRKKEKEQAEKEAKAEAKAAKKRFAARLSKAAPPATTHRDSTIAGLTNAERSMSDPMLISKHLAPESRLTSPRQEFERAASTNDLQRARPHRPTTAEIVVDPVYSERRLMGGSKLELETSAMSPSDVQARYPPSLPYHSLRDDSLDQRQYPGSPREAFPPSASRSSTLRYLPGHGRSNSLQQGTANHSQDSQLPTDRGRSRDGYVSRQRALSTERAMAVLSDEQLVGNISLHSSSTRSSSRSAHHRETPLALDAKAVAKKLASQRTTPAVKDNRATKNTKANGQTDYFNFMEHAYSPDAFGALASVGGIPLSLRKQDSARVTPQVEQSHVAAEAASVRGESQKHASLAQERPSTSQSSIGSKDPSSTGSIASSNRKKGRSFKDYLNMSKGSASSTTSTKTAMTPYLKLRSRMSSHSSTRREKDTPLARPESSQTTAAMSSSTSSKVTPEYNSGMVQDVSAQPSSSNSVKTTEAEAHTGSRVSEGSSTSSAYEDGSPLPSPVTTPDTSRPQSSRGIPLTSFECSRASDTSNIPRLSDSETLDKADMLEEDRWSRTALPLDIDCDVGGLDEDFSDATPMPQVQMEVEPLKPRRRETADYQAETQETVVSIPPRSRKRDQGSNRSERMSNQQGLGSQQRQGLGTENSEIMSERGVMHTDITGRGETKAEKAQHRQSNKPRSQEHESHQQSEQTRERNNGHEAGSRQRPAGPSSEPLERGHDHILSSMSSTGTRSQTVTSPESPLLAGFSRNAHMTGSPEPDPIQIPARMPLAPGPPPSASSVASAPPQTRPVLATPVSILKQPTRSMSEPVQTGPATASSRAQVLSALPKHMQLQAGISARPPATGPESRVPPIAKMLVKCCNCEFYHDMPSKIYECMAKPDGIIEDKVLGISGAITTMVKCPWCGHNMSTRCCAGYAAVVYLKEKLH</sequence>
<keyword evidence="3" id="KW-1185">Reference proteome</keyword>
<feature type="compositionally biased region" description="Low complexity" evidence="1">
    <location>
        <begin position="750"/>
        <end position="762"/>
    </location>
</feature>
<feature type="region of interest" description="Disordered" evidence="1">
    <location>
        <begin position="384"/>
        <end position="403"/>
    </location>
</feature>
<feature type="compositionally biased region" description="Polar residues" evidence="1">
    <location>
        <begin position="298"/>
        <end position="316"/>
    </location>
</feature>
<evidence type="ECO:0000313" key="2">
    <source>
        <dbReference type="EMBL" id="KAK0618058.1"/>
    </source>
</evidence>
<comment type="caution">
    <text evidence="2">The sequence shown here is derived from an EMBL/GenBank/DDBJ whole genome shotgun (WGS) entry which is preliminary data.</text>
</comment>
<reference evidence="2" key="1">
    <citation type="submission" date="2023-06" db="EMBL/GenBank/DDBJ databases">
        <title>Genome-scale phylogeny and comparative genomics of the fungal order Sordariales.</title>
        <authorList>
            <consortium name="Lawrence Berkeley National Laboratory"/>
            <person name="Hensen N."/>
            <person name="Bonometti L."/>
            <person name="Westerberg I."/>
            <person name="Brannstrom I.O."/>
            <person name="Guillou S."/>
            <person name="Cros-Aarteil S."/>
            <person name="Calhoun S."/>
            <person name="Haridas S."/>
            <person name="Kuo A."/>
            <person name="Mondo S."/>
            <person name="Pangilinan J."/>
            <person name="Riley R."/>
            <person name="LaButti K."/>
            <person name="Andreopoulos B."/>
            <person name="Lipzen A."/>
            <person name="Chen C."/>
            <person name="Yanf M."/>
            <person name="Daum C."/>
            <person name="Ng V."/>
            <person name="Clum A."/>
            <person name="Steindorff A."/>
            <person name="Ohm R."/>
            <person name="Martin F."/>
            <person name="Silar P."/>
            <person name="Natvig D."/>
            <person name="Lalanne C."/>
            <person name="Gautier V."/>
            <person name="Ament-velasquez S.L."/>
            <person name="Kruys A."/>
            <person name="Hutchinson M.I."/>
            <person name="Powell A.J."/>
            <person name="Barry K."/>
            <person name="Miller A.N."/>
            <person name="Grigoriev I.V."/>
            <person name="Debuchy R."/>
            <person name="Gladieux P."/>
            <person name="Thoren M.H."/>
            <person name="Johannesson H."/>
        </authorList>
    </citation>
    <scope>NUCLEOTIDE SEQUENCE</scope>
    <source>
        <strain evidence="2">SMH3391-2</strain>
    </source>
</reference>
<evidence type="ECO:0000313" key="3">
    <source>
        <dbReference type="Proteomes" id="UP001174934"/>
    </source>
</evidence>
<feature type="compositionally biased region" description="Basic and acidic residues" evidence="1">
    <location>
        <begin position="799"/>
        <end position="823"/>
    </location>
</feature>
<feature type="compositionally biased region" description="Basic and acidic residues" evidence="1">
    <location>
        <begin position="769"/>
        <end position="791"/>
    </location>
</feature>
<dbReference type="AlphaFoldDB" id="A0AA39WMC1"/>
<feature type="compositionally biased region" description="Basic and acidic residues" evidence="1">
    <location>
        <begin position="737"/>
        <end position="746"/>
    </location>
</feature>
<feature type="compositionally biased region" description="Basic and acidic residues" evidence="1">
    <location>
        <begin position="39"/>
        <end position="65"/>
    </location>
</feature>
<name>A0AA39WMC1_9PEZI</name>
<feature type="compositionally biased region" description="Polar residues" evidence="1">
    <location>
        <begin position="567"/>
        <end position="592"/>
    </location>
</feature>
<organism evidence="2 3">
    <name type="scientific">Bombardia bombarda</name>
    <dbReference type="NCBI Taxonomy" id="252184"/>
    <lineage>
        <taxon>Eukaryota</taxon>
        <taxon>Fungi</taxon>
        <taxon>Dikarya</taxon>
        <taxon>Ascomycota</taxon>
        <taxon>Pezizomycotina</taxon>
        <taxon>Sordariomycetes</taxon>
        <taxon>Sordariomycetidae</taxon>
        <taxon>Sordariales</taxon>
        <taxon>Lasiosphaeriaceae</taxon>
        <taxon>Bombardia</taxon>
    </lineage>
</organism>
<feature type="compositionally biased region" description="Low complexity" evidence="1">
    <location>
        <begin position="509"/>
        <end position="525"/>
    </location>
</feature>
<feature type="compositionally biased region" description="Low complexity" evidence="1">
    <location>
        <begin position="600"/>
        <end position="611"/>
    </location>
</feature>
<feature type="compositionally biased region" description="Polar residues" evidence="1">
    <location>
        <begin position="844"/>
        <end position="860"/>
    </location>
</feature>
<feature type="compositionally biased region" description="Low complexity" evidence="1">
    <location>
        <begin position="553"/>
        <end position="566"/>
    </location>
</feature>
<feature type="compositionally biased region" description="Basic and acidic residues" evidence="1">
    <location>
        <begin position="707"/>
        <end position="717"/>
    </location>
</feature>
<protein>
    <submittedName>
        <fullName evidence="2">Uncharacterized protein</fullName>
    </submittedName>
</protein>
<feature type="compositionally biased region" description="Polar residues" evidence="1">
    <location>
        <begin position="97"/>
        <end position="106"/>
    </location>
</feature>
<dbReference type="Proteomes" id="UP001174934">
    <property type="component" value="Unassembled WGS sequence"/>
</dbReference>
<proteinExistence type="predicted"/>
<feature type="compositionally biased region" description="Polar residues" evidence="1">
    <location>
        <begin position="473"/>
        <end position="495"/>
    </location>
</feature>
<feature type="compositionally biased region" description="Polar residues" evidence="1">
    <location>
        <begin position="622"/>
        <end position="635"/>
    </location>
</feature>
<feature type="region of interest" description="Disordered" evidence="1">
    <location>
        <begin position="442"/>
        <end position="640"/>
    </location>
</feature>
<evidence type="ECO:0000256" key="1">
    <source>
        <dbReference type="SAM" id="MobiDB-lite"/>
    </source>
</evidence>
<gene>
    <name evidence="2" type="ORF">B0T17DRAFT_509616</name>
</gene>
<feature type="region of interest" description="Disordered" evidence="1">
    <location>
        <begin position="707"/>
        <end position="908"/>
    </location>
</feature>
<feature type="compositionally biased region" description="Basic and acidic residues" evidence="1">
    <location>
        <begin position="118"/>
        <end position="141"/>
    </location>
</feature>
<feature type="region of interest" description="Disordered" evidence="1">
    <location>
        <begin position="39"/>
        <end position="332"/>
    </location>
</feature>